<feature type="domain" description="HTH tetR-type" evidence="3">
    <location>
        <begin position="21"/>
        <end position="81"/>
    </location>
</feature>
<keyword evidence="1 2" id="KW-0238">DNA-binding</keyword>
<evidence type="ECO:0000256" key="1">
    <source>
        <dbReference type="ARBA" id="ARBA00023125"/>
    </source>
</evidence>
<dbReference type="AlphaFoldDB" id="A0A378TPB7"/>
<dbReference type="GO" id="GO:0000976">
    <property type="term" value="F:transcription cis-regulatory region binding"/>
    <property type="evidence" value="ECO:0007669"/>
    <property type="project" value="TreeGrafter"/>
</dbReference>
<dbReference type="InterPro" id="IPR050109">
    <property type="entry name" value="HTH-type_TetR-like_transc_reg"/>
</dbReference>
<dbReference type="Pfam" id="PF00440">
    <property type="entry name" value="TetR_N"/>
    <property type="match status" value="1"/>
</dbReference>
<evidence type="ECO:0000259" key="3">
    <source>
        <dbReference type="PROSITE" id="PS50977"/>
    </source>
</evidence>
<dbReference type="Proteomes" id="UP000254978">
    <property type="component" value="Unassembled WGS sequence"/>
</dbReference>
<dbReference type="PANTHER" id="PTHR30055">
    <property type="entry name" value="HTH-TYPE TRANSCRIPTIONAL REGULATOR RUTR"/>
    <property type="match status" value="1"/>
</dbReference>
<dbReference type="GO" id="GO:0003700">
    <property type="term" value="F:DNA-binding transcription factor activity"/>
    <property type="evidence" value="ECO:0007669"/>
    <property type="project" value="TreeGrafter"/>
</dbReference>
<dbReference type="PROSITE" id="PS50977">
    <property type="entry name" value="HTH_TETR_2"/>
    <property type="match status" value="1"/>
</dbReference>
<evidence type="ECO:0000256" key="2">
    <source>
        <dbReference type="PROSITE-ProRule" id="PRU00335"/>
    </source>
</evidence>
<name>A0A378TPB7_9MYCO</name>
<dbReference type="InterPro" id="IPR001647">
    <property type="entry name" value="HTH_TetR"/>
</dbReference>
<reference evidence="4 5" key="1">
    <citation type="submission" date="2018-06" db="EMBL/GenBank/DDBJ databases">
        <authorList>
            <consortium name="Pathogen Informatics"/>
            <person name="Doyle S."/>
        </authorList>
    </citation>
    <scope>NUCLEOTIDE SEQUENCE [LARGE SCALE GENOMIC DNA]</scope>
    <source>
        <strain evidence="4 5">NCTC10821</strain>
    </source>
</reference>
<dbReference type="PRINTS" id="PR00455">
    <property type="entry name" value="HTHTETR"/>
</dbReference>
<accession>A0A378TPB7</accession>
<keyword evidence="5" id="KW-1185">Reference proteome</keyword>
<dbReference type="PANTHER" id="PTHR30055:SF237">
    <property type="entry name" value="TRANSCRIPTIONAL REPRESSOR MCE3R"/>
    <property type="match status" value="1"/>
</dbReference>
<organism evidence="4 5">
    <name type="scientific">Mycolicibacterium tokaiense</name>
    <dbReference type="NCBI Taxonomy" id="39695"/>
    <lineage>
        <taxon>Bacteria</taxon>
        <taxon>Bacillati</taxon>
        <taxon>Actinomycetota</taxon>
        <taxon>Actinomycetes</taxon>
        <taxon>Mycobacteriales</taxon>
        <taxon>Mycobacteriaceae</taxon>
        <taxon>Mycolicibacterium</taxon>
    </lineage>
</organism>
<dbReference type="SUPFAM" id="SSF46689">
    <property type="entry name" value="Homeodomain-like"/>
    <property type="match status" value="1"/>
</dbReference>
<feature type="DNA-binding region" description="H-T-H motif" evidence="2">
    <location>
        <begin position="44"/>
        <end position="63"/>
    </location>
</feature>
<dbReference type="Gene3D" id="1.10.357.10">
    <property type="entry name" value="Tetracycline Repressor, domain 2"/>
    <property type="match status" value="1"/>
</dbReference>
<evidence type="ECO:0000313" key="5">
    <source>
        <dbReference type="Proteomes" id="UP000254978"/>
    </source>
</evidence>
<gene>
    <name evidence="4" type="primary">ethR_4</name>
    <name evidence="4" type="ORF">NCTC10821_05192</name>
</gene>
<evidence type="ECO:0000313" key="4">
    <source>
        <dbReference type="EMBL" id="STZ61635.1"/>
    </source>
</evidence>
<proteinExistence type="predicted"/>
<sequence>MDIVVVMSEAPVQSRTPRARGSRRELLLKVAADLFLEHPFDSVTVEMLCAKAGISAPGLYRHFQNKQALLIAVVEDPIGALQEFARKAAEDEADPHTALMAMVDFHIRSVLQGPPTPLIFLKNEHSLPESDRRRIRRSMNLYAEEWISVVSTLRPDLSDPAVRLLTQTVFSMLNAAATLHKGLDHETIVTTMSTAAYHALTAPVQPAT</sequence>
<dbReference type="InterPro" id="IPR009057">
    <property type="entry name" value="Homeodomain-like_sf"/>
</dbReference>
<dbReference type="EMBL" id="UGQT01000001">
    <property type="protein sequence ID" value="STZ61635.1"/>
    <property type="molecule type" value="Genomic_DNA"/>
</dbReference>
<dbReference type="Gene3D" id="1.10.10.60">
    <property type="entry name" value="Homeodomain-like"/>
    <property type="match status" value="1"/>
</dbReference>
<protein>
    <submittedName>
        <fullName evidence="4">Transcriptional regulator</fullName>
    </submittedName>
</protein>